<proteinExistence type="predicted"/>
<evidence type="ECO:0000313" key="2">
    <source>
        <dbReference type="EMBL" id="WWD06745.1"/>
    </source>
</evidence>
<dbReference type="KEGG" id="ker:91103641"/>
<keyword evidence="3" id="KW-1185">Reference proteome</keyword>
<dbReference type="EMBL" id="CP144089">
    <property type="protein sequence ID" value="WWD06745.1"/>
    <property type="molecule type" value="Genomic_DNA"/>
</dbReference>
<dbReference type="AlphaFoldDB" id="A0AAX4KMC5"/>
<feature type="compositionally biased region" description="Acidic residues" evidence="1">
    <location>
        <begin position="189"/>
        <end position="201"/>
    </location>
</feature>
<reference evidence="2 3" key="1">
    <citation type="submission" date="2024-01" db="EMBL/GenBank/DDBJ databases">
        <title>Comparative genomics of Cryptococcus and Kwoniella reveals pathogenesis evolution and contrasting modes of karyotype evolution via chromosome fusion or intercentromeric recombination.</title>
        <authorList>
            <person name="Coelho M.A."/>
            <person name="David-Palma M."/>
            <person name="Shea T."/>
            <person name="Bowers K."/>
            <person name="McGinley-Smith S."/>
            <person name="Mohammad A.W."/>
            <person name="Gnirke A."/>
            <person name="Yurkov A.M."/>
            <person name="Nowrousian M."/>
            <person name="Sun S."/>
            <person name="Cuomo C.A."/>
            <person name="Heitman J."/>
        </authorList>
    </citation>
    <scope>NUCLEOTIDE SEQUENCE [LARGE SCALE GENOMIC DNA]</scope>
    <source>
        <strain evidence="2 3">PYCC6329</strain>
    </source>
</reference>
<protein>
    <submittedName>
        <fullName evidence="2">Uncharacterized protein</fullName>
    </submittedName>
</protein>
<accession>A0AAX4KMC5</accession>
<evidence type="ECO:0000256" key="1">
    <source>
        <dbReference type="SAM" id="MobiDB-lite"/>
    </source>
</evidence>
<feature type="compositionally biased region" description="Acidic residues" evidence="1">
    <location>
        <begin position="169"/>
        <end position="179"/>
    </location>
</feature>
<name>A0AAX4KMC5_9TREE</name>
<evidence type="ECO:0000313" key="3">
    <source>
        <dbReference type="Proteomes" id="UP001358614"/>
    </source>
</evidence>
<sequence length="497" mass="57308">MAQQDMTAFWQDHSSITYRLLRIIKKSKAYRKALFPKPHQRQPNVDIGPILEEICLKLVEKNQEWERYCLEMGWIGQARDQNWAMSGSGKENRHLQFTLIIDFFKHRLDENWYCHKYGINPSWTTFKDIPDRDSRRSFRRQHPYYFLLLDICKRNDASPPSLNGPAPEDIFDGDVEMNEDNNAQNDQSSDGENDTDDQDSSDSDKSHGTTFHQPSKPKSGKIVYKDRLIHTKNLIKRNSQELLATFIGVKNISKRYRECLVDRHVQKRLNFSPQQFLSRFKLECGIAGFIKCPKQSRKGQPLRGIDILVPANYRQDSVAADIVTILKSGGVIICTDPSAFVVNQQREQYSLIQVRCEAYSGHANNPLGLPSITLEVCLRKILDGYHINTSPRVEFEEALEQAVIDSQNRSIVGTGLGIRIAPEVPRAVRNQLEYIIRRENFTQYNKQKRLLGHPKGQGRILVSIKAKYRGHHVPTSMFTKTCTMTPLLFTKFVGQRR</sequence>
<dbReference type="GeneID" id="91103641"/>
<organism evidence="2 3">
    <name type="scientific">Kwoniella europaea PYCC6329</name>
    <dbReference type="NCBI Taxonomy" id="1423913"/>
    <lineage>
        <taxon>Eukaryota</taxon>
        <taxon>Fungi</taxon>
        <taxon>Dikarya</taxon>
        <taxon>Basidiomycota</taxon>
        <taxon>Agaricomycotina</taxon>
        <taxon>Tremellomycetes</taxon>
        <taxon>Tremellales</taxon>
        <taxon>Cryptococcaceae</taxon>
        <taxon>Kwoniella</taxon>
    </lineage>
</organism>
<gene>
    <name evidence="2" type="ORF">V865_004840</name>
</gene>
<dbReference type="Proteomes" id="UP001358614">
    <property type="component" value="Chromosome 1"/>
</dbReference>
<feature type="region of interest" description="Disordered" evidence="1">
    <location>
        <begin position="158"/>
        <end position="223"/>
    </location>
</feature>
<dbReference type="RefSeq" id="XP_066084712.1">
    <property type="nucleotide sequence ID" value="XM_066228615.1"/>
</dbReference>